<dbReference type="SUPFAM" id="SSF55718">
    <property type="entry name" value="SCP-like"/>
    <property type="match status" value="1"/>
</dbReference>
<feature type="domain" description="HTH hxlR-type" evidence="4">
    <location>
        <begin position="10"/>
        <end position="108"/>
    </location>
</feature>
<dbReference type="PANTHER" id="PTHR33204:SF18">
    <property type="entry name" value="TRANSCRIPTIONAL REGULATORY PROTEIN"/>
    <property type="match status" value="1"/>
</dbReference>
<evidence type="ECO:0000313" key="5">
    <source>
        <dbReference type="EMBL" id="MFD1812402.1"/>
    </source>
</evidence>
<protein>
    <submittedName>
        <fullName evidence="5">Winged helix-turn-helix transcriptional regulator</fullName>
    </submittedName>
</protein>
<keyword evidence="6" id="KW-1185">Reference proteome</keyword>
<reference evidence="6" key="1">
    <citation type="journal article" date="2019" name="Int. J. Syst. Evol. Microbiol.">
        <title>The Global Catalogue of Microorganisms (GCM) 10K type strain sequencing project: providing services to taxonomists for standard genome sequencing and annotation.</title>
        <authorList>
            <consortium name="The Broad Institute Genomics Platform"/>
            <consortium name="The Broad Institute Genome Sequencing Center for Infectious Disease"/>
            <person name="Wu L."/>
            <person name="Ma J."/>
        </authorList>
    </citation>
    <scope>NUCLEOTIDE SEQUENCE [LARGE SCALE GENOMIC DNA]</scope>
    <source>
        <strain evidence="6">DT72</strain>
    </source>
</reference>
<accession>A0ABW4P1Q2</accession>
<evidence type="ECO:0000256" key="2">
    <source>
        <dbReference type="ARBA" id="ARBA00023125"/>
    </source>
</evidence>
<dbReference type="Gene3D" id="3.30.1050.10">
    <property type="entry name" value="SCP2 sterol-binding domain"/>
    <property type="match status" value="1"/>
</dbReference>
<proteinExistence type="predicted"/>
<gene>
    <name evidence="5" type="ORF">ACFSJG_09280</name>
</gene>
<sequence>MSRRSYEQFCGLSRALDVVGERWTLLVVRELMSGPKRYSDLAESLRGIGTSLLATRLKQLEADGVVERRYLRPPAASTVYELTETGQELADALVPLALWGARHHTAQDREPTQRFQAEWTLQFLVRMLDVEALGAGRSTYEFRVDDSVASLSIADGASEVRAGRATGDPDAVVVTDASTMAAIAGGRIGVVEALERGLVEIEGDTTHLGELFVLVQARLDSAHRRPGPVVAADRAH</sequence>
<evidence type="ECO:0000313" key="6">
    <source>
        <dbReference type="Proteomes" id="UP001597286"/>
    </source>
</evidence>
<dbReference type="PROSITE" id="PS51118">
    <property type="entry name" value="HTH_HXLR"/>
    <property type="match status" value="1"/>
</dbReference>
<dbReference type="InterPro" id="IPR002577">
    <property type="entry name" value="HTH_HxlR"/>
</dbReference>
<dbReference type="EMBL" id="JBHUFB010000009">
    <property type="protein sequence ID" value="MFD1812402.1"/>
    <property type="molecule type" value="Genomic_DNA"/>
</dbReference>
<dbReference type="InterPro" id="IPR036390">
    <property type="entry name" value="WH_DNA-bd_sf"/>
</dbReference>
<dbReference type="Pfam" id="PF01638">
    <property type="entry name" value="HxlR"/>
    <property type="match status" value="1"/>
</dbReference>
<dbReference type="RefSeq" id="WP_378484907.1">
    <property type="nucleotide sequence ID" value="NZ_JBHUFB010000009.1"/>
</dbReference>
<evidence type="ECO:0000256" key="3">
    <source>
        <dbReference type="ARBA" id="ARBA00023163"/>
    </source>
</evidence>
<evidence type="ECO:0000259" key="4">
    <source>
        <dbReference type="PROSITE" id="PS51118"/>
    </source>
</evidence>
<keyword evidence="3" id="KW-0804">Transcription</keyword>
<keyword evidence="1" id="KW-0805">Transcription regulation</keyword>
<keyword evidence="2" id="KW-0238">DNA-binding</keyword>
<dbReference type="InterPro" id="IPR036527">
    <property type="entry name" value="SCP2_sterol-bd_dom_sf"/>
</dbReference>
<dbReference type="PANTHER" id="PTHR33204">
    <property type="entry name" value="TRANSCRIPTIONAL REGULATOR, MARR FAMILY"/>
    <property type="match status" value="1"/>
</dbReference>
<evidence type="ECO:0000256" key="1">
    <source>
        <dbReference type="ARBA" id="ARBA00023015"/>
    </source>
</evidence>
<name>A0ABW4P1Q2_9NOCA</name>
<comment type="caution">
    <text evidence="5">The sequence shown here is derived from an EMBL/GenBank/DDBJ whole genome shotgun (WGS) entry which is preliminary data.</text>
</comment>
<dbReference type="InterPro" id="IPR036388">
    <property type="entry name" value="WH-like_DNA-bd_sf"/>
</dbReference>
<organism evidence="5 6">
    <name type="scientific">Rhodococcus gannanensis</name>
    <dbReference type="NCBI Taxonomy" id="1960308"/>
    <lineage>
        <taxon>Bacteria</taxon>
        <taxon>Bacillati</taxon>
        <taxon>Actinomycetota</taxon>
        <taxon>Actinomycetes</taxon>
        <taxon>Mycobacteriales</taxon>
        <taxon>Nocardiaceae</taxon>
        <taxon>Rhodococcus</taxon>
    </lineage>
</organism>
<dbReference type="Proteomes" id="UP001597286">
    <property type="component" value="Unassembled WGS sequence"/>
</dbReference>
<dbReference type="Gene3D" id="1.10.10.10">
    <property type="entry name" value="Winged helix-like DNA-binding domain superfamily/Winged helix DNA-binding domain"/>
    <property type="match status" value="1"/>
</dbReference>
<dbReference type="SUPFAM" id="SSF46785">
    <property type="entry name" value="Winged helix' DNA-binding domain"/>
    <property type="match status" value="1"/>
</dbReference>